<evidence type="ECO:0000256" key="1">
    <source>
        <dbReference type="ARBA" id="ARBA00022553"/>
    </source>
</evidence>
<dbReference type="SMART" id="SM00448">
    <property type="entry name" value="REC"/>
    <property type="match status" value="1"/>
</dbReference>
<dbReference type="InterPro" id="IPR016032">
    <property type="entry name" value="Sig_transdc_resp-reg_C-effctor"/>
</dbReference>
<evidence type="ECO:0000256" key="3">
    <source>
        <dbReference type="ARBA" id="ARBA00023125"/>
    </source>
</evidence>
<dbReference type="PROSITE" id="PS50110">
    <property type="entry name" value="RESPONSE_REGULATORY"/>
    <property type="match status" value="1"/>
</dbReference>
<dbReference type="InterPro" id="IPR058245">
    <property type="entry name" value="NreC/VraR/RcsB-like_REC"/>
</dbReference>
<evidence type="ECO:0000256" key="2">
    <source>
        <dbReference type="ARBA" id="ARBA00023015"/>
    </source>
</evidence>
<reference evidence="8 9" key="1">
    <citation type="submission" date="2017-10" db="EMBL/GenBank/DDBJ databases">
        <title>Sequencing the genomes of 1000 actinobacteria strains.</title>
        <authorList>
            <person name="Klenk H.-P."/>
        </authorList>
    </citation>
    <scope>NUCLEOTIDE SEQUENCE [LARGE SCALE GENOMIC DNA]</scope>
    <source>
        <strain evidence="8 9">DSM 21838</strain>
    </source>
</reference>
<dbReference type="InterPro" id="IPR000792">
    <property type="entry name" value="Tscrpt_reg_LuxR_C"/>
</dbReference>
<dbReference type="InterPro" id="IPR001789">
    <property type="entry name" value="Sig_transdc_resp-reg_receiver"/>
</dbReference>
<keyword evidence="9" id="KW-1185">Reference proteome</keyword>
<dbReference type="PRINTS" id="PR00038">
    <property type="entry name" value="HTHLUXR"/>
</dbReference>
<dbReference type="SMART" id="SM00421">
    <property type="entry name" value="HTH_LUXR"/>
    <property type="match status" value="1"/>
</dbReference>
<dbReference type="Proteomes" id="UP000222106">
    <property type="component" value="Unassembled WGS sequence"/>
</dbReference>
<dbReference type="PROSITE" id="PS00622">
    <property type="entry name" value="HTH_LUXR_1"/>
    <property type="match status" value="1"/>
</dbReference>
<dbReference type="CDD" id="cd06170">
    <property type="entry name" value="LuxR_C_like"/>
    <property type="match status" value="1"/>
</dbReference>
<protein>
    <submittedName>
        <fullName evidence="8">LuxR family two component transcriptional regulator</fullName>
    </submittedName>
</protein>
<keyword evidence="1 5" id="KW-0597">Phosphoprotein</keyword>
<evidence type="ECO:0000313" key="8">
    <source>
        <dbReference type="EMBL" id="PFG38804.1"/>
    </source>
</evidence>
<dbReference type="PROSITE" id="PS50043">
    <property type="entry name" value="HTH_LUXR_2"/>
    <property type="match status" value="1"/>
</dbReference>
<feature type="modified residue" description="4-aspartylphosphate" evidence="5">
    <location>
        <position position="55"/>
    </location>
</feature>
<keyword evidence="4" id="KW-0804">Transcription</keyword>
<dbReference type="PANTHER" id="PTHR43214:SF24">
    <property type="entry name" value="TRANSCRIPTIONAL REGULATORY PROTEIN NARL-RELATED"/>
    <property type="match status" value="1"/>
</dbReference>
<feature type="domain" description="Response regulatory" evidence="7">
    <location>
        <begin position="4"/>
        <end position="120"/>
    </location>
</feature>
<proteinExistence type="predicted"/>
<dbReference type="PANTHER" id="PTHR43214">
    <property type="entry name" value="TWO-COMPONENT RESPONSE REGULATOR"/>
    <property type="match status" value="1"/>
</dbReference>
<keyword evidence="3" id="KW-0238">DNA-binding</keyword>
<dbReference type="EMBL" id="PDJI01000004">
    <property type="protein sequence ID" value="PFG38804.1"/>
    <property type="molecule type" value="Genomic_DNA"/>
</dbReference>
<gene>
    <name evidence="8" type="ORF">ATJ97_1291</name>
</gene>
<dbReference type="GO" id="GO:0003677">
    <property type="term" value="F:DNA binding"/>
    <property type="evidence" value="ECO:0007669"/>
    <property type="project" value="UniProtKB-KW"/>
</dbReference>
<keyword evidence="2" id="KW-0805">Transcription regulation</keyword>
<sequence>MSVRVLLADDQALLRMGFRMVLEAEDDLEVVGEAADGDAAVRMTAALSPDVVLMDVRMPGTNGLDATARIVAEQPASKVLILTTFDVDEYAFAGLRAGASGFLLKDTRPADLVQAIRTVAAGDAVVSPRVTRRMLELFGRHLPAGRPGGPDGRDPRLGRLTARELEVLTLLAEGLSNGEIAERLSVSETTVKTHVGNVLSKLELRDRVQAVVLAYETGLVRPG</sequence>
<organism evidence="8 9">
    <name type="scientific">Georgenia soli</name>
    <dbReference type="NCBI Taxonomy" id="638953"/>
    <lineage>
        <taxon>Bacteria</taxon>
        <taxon>Bacillati</taxon>
        <taxon>Actinomycetota</taxon>
        <taxon>Actinomycetes</taxon>
        <taxon>Micrococcales</taxon>
        <taxon>Bogoriellaceae</taxon>
        <taxon>Georgenia</taxon>
    </lineage>
</organism>
<feature type="domain" description="HTH luxR-type" evidence="6">
    <location>
        <begin position="153"/>
        <end position="218"/>
    </location>
</feature>
<dbReference type="Pfam" id="PF00196">
    <property type="entry name" value="GerE"/>
    <property type="match status" value="1"/>
</dbReference>
<dbReference type="Pfam" id="PF00072">
    <property type="entry name" value="Response_reg"/>
    <property type="match status" value="1"/>
</dbReference>
<dbReference type="SUPFAM" id="SSF46894">
    <property type="entry name" value="C-terminal effector domain of the bipartite response regulators"/>
    <property type="match status" value="1"/>
</dbReference>
<dbReference type="GO" id="GO:0006355">
    <property type="term" value="P:regulation of DNA-templated transcription"/>
    <property type="evidence" value="ECO:0007669"/>
    <property type="project" value="InterPro"/>
</dbReference>
<comment type="caution">
    <text evidence="8">The sequence shown here is derived from an EMBL/GenBank/DDBJ whole genome shotgun (WGS) entry which is preliminary data.</text>
</comment>
<dbReference type="SUPFAM" id="SSF52172">
    <property type="entry name" value="CheY-like"/>
    <property type="match status" value="1"/>
</dbReference>
<name>A0A2A9EIN9_9MICO</name>
<evidence type="ECO:0000259" key="6">
    <source>
        <dbReference type="PROSITE" id="PS50043"/>
    </source>
</evidence>
<evidence type="ECO:0000259" key="7">
    <source>
        <dbReference type="PROSITE" id="PS50110"/>
    </source>
</evidence>
<dbReference type="AlphaFoldDB" id="A0A2A9EIN9"/>
<evidence type="ECO:0000256" key="5">
    <source>
        <dbReference type="PROSITE-ProRule" id="PRU00169"/>
    </source>
</evidence>
<evidence type="ECO:0000313" key="9">
    <source>
        <dbReference type="Proteomes" id="UP000222106"/>
    </source>
</evidence>
<dbReference type="GO" id="GO:0000160">
    <property type="term" value="P:phosphorelay signal transduction system"/>
    <property type="evidence" value="ECO:0007669"/>
    <property type="project" value="InterPro"/>
</dbReference>
<accession>A0A2A9EIN9</accession>
<dbReference type="Gene3D" id="3.40.50.2300">
    <property type="match status" value="1"/>
</dbReference>
<dbReference type="CDD" id="cd17535">
    <property type="entry name" value="REC_NarL-like"/>
    <property type="match status" value="1"/>
</dbReference>
<dbReference type="RefSeq" id="WP_281254927.1">
    <property type="nucleotide sequence ID" value="NZ_PDJI01000004.1"/>
</dbReference>
<dbReference type="InterPro" id="IPR011006">
    <property type="entry name" value="CheY-like_superfamily"/>
</dbReference>
<dbReference type="InterPro" id="IPR039420">
    <property type="entry name" value="WalR-like"/>
</dbReference>
<evidence type="ECO:0000256" key="4">
    <source>
        <dbReference type="ARBA" id="ARBA00023163"/>
    </source>
</evidence>